<accession>A0ABW2BRV2</accession>
<evidence type="ECO:0000313" key="2">
    <source>
        <dbReference type="Proteomes" id="UP001596292"/>
    </source>
</evidence>
<evidence type="ECO:0000313" key="1">
    <source>
        <dbReference type="EMBL" id="MFC6792970.1"/>
    </source>
</evidence>
<reference evidence="2" key="1">
    <citation type="journal article" date="2019" name="Int. J. Syst. Evol. Microbiol.">
        <title>The Global Catalogue of Microorganisms (GCM) 10K type strain sequencing project: providing services to taxonomists for standard genome sequencing and annotation.</title>
        <authorList>
            <consortium name="The Broad Institute Genomics Platform"/>
            <consortium name="The Broad Institute Genome Sequencing Center for Infectious Disease"/>
            <person name="Wu L."/>
            <person name="Ma J."/>
        </authorList>
    </citation>
    <scope>NUCLEOTIDE SEQUENCE [LARGE SCALE GENOMIC DNA]</scope>
    <source>
        <strain evidence="2">CCUG 48316</strain>
    </source>
</reference>
<keyword evidence="2" id="KW-1185">Reference proteome</keyword>
<gene>
    <name evidence="1" type="ORF">ACFQE0_27475</name>
</gene>
<comment type="caution">
    <text evidence="1">The sequence shown here is derived from an EMBL/GenBank/DDBJ whole genome shotgun (WGS) entry which is preliminary data.</text>
</comment>
<dbReference type="EMBL" id="JBHSWN010000004">
    <property type="protein sequence ID" value="MFC6792970.1"/>
    <property type="molecule type" value="Genomic_DNA"/>
</dbReference>
<organism evidence="1 2">
    <name type="scientific">Methylobacterium komagatae</name>
    <dbReference type="NCBI Taxonomy" id="374425"/>
    <lineage>
        <taxon>Bacteria</taxon>
        <taxon>Pseudomonadati</taxon>
        <taxon>Pseudomonadota</taxon>
        <taxon>Alphaproteobacteria</taxon>
        <taxon>Hyphomicrobiales</taxon>
        <taxon>Methylobacteriaceae</taxon>
        <taxon>Methylobacterium</taxon>
    </lineage>
</organism>
<dbReference type="Proteomes" id="UP001596292">
    <property type="component" value="Unassembled WGS sequence"/>
</dbReference>
<name>A0ABW2BRV2_9HYPH</name>
<dbReference type="RefSeq" id="WP_378975850.1">
    <property type="nucleotide sequence ID" value="NZ_JBHSWN010000004.1"/>
</dbReference>
<sequence>MEGEKFGPTLHISDDMFGDKRVKACDLMRGLTKYDKVKVPLSEIRPFLPEKSAISWNDELKGDKLMGYEIRGIGEGFRAWVQGTTGGHDQDLNETQKTQLLAKILQAKSTFFP</sequence>
<proteinExistence type="predicted"/>
<protein>
    <submittedName>
        <fullName evidence="1">Uncharacterized protein</fullName>
    </submittedName>
</protein>